<evidence type="ECO:0000313" key="2">
    <source>
        <dbReference type="EMBL" id="KKS16540.1"/>
    </source>
</evidence>
<sequence length="77" mass="8415">MSRKGSTAGNSGKVEVHEQDSLTQTVPAGIVLWADPPDSGYGRDSRPNNCKRRRKCRLPVCNCSQRTLDVCVANLVD</sequence>
<dbReference type="Proteomes" id="UP000034163">
    <property type="component" value="Unassembled WGS sequence"/>
</dbReference>
<proteinExistence type="predicted"/>
<evidence type="ECO:0000313" key="3">
    <source>
        <dbReference type="Proteomes" id="UP000034163"/>
    </source>
</evidence>
<dbReference type="EMBL" id="LCBS01000019">
    <property type="protein sequence ID" value="KKS16540.1"/>
    <property type="molecule type" value="Genomic_DNA"/>
</dbReference>
<feature type="compositionally biased region" description="Polar residues" evidence="1">
    <location>
        <begin position="1"/>
        <end position="10"/>
    </location>
</feature>
<protein>
    <submittedName>
        <fullName evidence="2">Uncharacterized protein</fullName>
    </submittedName>
</protein>
<evidence type="ECO:0000256" key="1">
    <source>
        <dbReference type="SAM" id="MobiDB-lite"/>
    </source>
</evidence>
<organism evidence="2 3">
    <name type="scientific">candidate division WWE3 bacterium GW2011_GWB1_41_6</name>
    <dbReference type="NCBI Taxonomy" id="1619112"/>
    <lineage>
        <taxon>Bacteria</taxon>
        <taxon>Katanobacteria</taxon>
    </lineage>
</organism>
<name>A0A0G0WUX3_UNCKA</name>
<gene>
    <name evidence="2" type="ORF">UU72_C0019G0005</name>
</gene>
<reference evidence="2 3" key="1">
    <citation type="journal article" date="2015" name="Nature">
        <title>rRNA introns, odd ribosomes, and small enigmatic genomes across a large radiation of phyla.</title>
        <authorList>
            <person name="Brown C.T."/>
            <person name="Hug L.A."/>
            <person name="Thomas B.C."/>
            <person name="Sharon I."/>
            <person name="Castelle C.J."/>
            <person name="Singh A."/>
            <person name="Wilkins M.J."/>
            <person name="Williams K.H."/>
            <person name="Banfield J.F."/>
        </authorList>
    </citation>
    <scope>NUCLEOTIDE SEQUENCE [LARGE SCALE GENOMIC DNA]</scope>
</reference>
<feature type="region of interest" description="Disordered" evidence="1">
    <location>
        <begin position="1"/>
        <end position="27"/>
    </location>
</feature>
<accession>A0A0G0WUX3</accession>
<comment type="caution">
    <text evidence="2">The sequence shown here is derived from an EMBL/GenBank/DDBJ whole genome shotgun (WGS) entry which is preliminary data.</text>
</comment>
<dbReference type="AlphaFoldDB" id="A0A0G0WUX3"/>